<dbReference type="GO" id="GO:0046872">
    <property type="term" value="F:metal ion binding"/>
    <property type="evidence" value="ECO:0007669"/>
    <property type="project" value="UniProtKB-KW"/>
</dbReference>
<keyword evidence="6" id="KW-1185">Reference proteome</keyword>
<sequence length="396" mass="43151">MQPDLSDLDSFLDDRGAGGYLVYADSEDSTQRYLSGFDAPDPFLTLYDGEVHLLVSSLEYGRARKADRPATVARHADYDYRAKLEEYGHDEAGDRITAEFLAEHGVESVVTPEEFPLGVGDGLRAQGVDLEAEREGVVDDIRAVKTSEEVEHVAEAQTANERAMARAEELIAEARVETGTDAGSGVLVHEGEVLTSERVTREIEMELLRHGCALDETIVACGADAADPHDRGSGPLRADESIIVDIFPRDKETKYFADMTRTFVKGTPNDTVAEWYDLTQEAKEAAFDALEPGATGKDVHDAVCDVYEDAGWPTLRSDEATETGFIHSTGHGVGLDIHEGPSLSPRGGELEPGHVVTVEPGLYDPEFGGVRIEDIAVVTEDGYENFTDYPEELVVE</sequence>
<dbReference type="Proteomes" id="UP000451471">
    <property type="component" value="Unassembled WGS sequence"/>
</dbReference>
<dbReference type="SUPFAM" id="SSF55920">
    <property type="entry name" value="Creatinase/aminopeptidase"/>
    <property type="match status" value="1"/>
</dbReference>
<dbReference type="PANTHER" id="PTHR46112:SF2">
    <property type="entry name" value="XAA-PRO AMINOPEPTIDASE P-RELATED"/>
    <property type="match status" value="1"/>
</dbReference>
<dbReference type="InterPro" id="IPR000994">
    <property type="entry name" value="Pept_M24"/>
</dbReference>
<reference evidence="5 6" key="1">
    <citation type="submission" date="2019-12" db="EMBL/GenBank/DDBJ databases">
        <title>Halocatena pleomorpha gen. nov. sp. nov., an extremely halophilic archaeon of family Halobacteriaceae isolated from saltpan soil.</title>
        <authorList>
            <person name="Pal Y."/>
            <person name="Verma A."/>
            <person name="Krishnamurthi S."/>
            <person name="Kumar P."/>
        </authorList>
    </citation>
    <scope>NUCLEOTIDE SEQUENCE [LARGE SCALE GENOMIC DNA]</scope>
    <source>
        <strain evidence="5 6">JCM 16495</strain>
    </source>
</reference>
<dbReference type="PROSITE" id="PS00491">
    <property type="entry name" value="PROLINE_PEPTIDASE"/>
    <property type="match status" value="1"/>
</dbReference>
<evidence type="ECO:0000313" key="6">
    <source>
        <dbReference type="Proteomes" id="UP000451471"/>
    </source>
</evidence>
<name>A0A6B0GP93_9EURY</name>
<dbReference type="PANTHER" id="PTHR46112">
    <property type="entry name" value="AMINOPEPTIDASE"/>
    <property type="match status" value="1"/>
</dbReference>
<dbReference type="InterPro" id="IPR036005">
    <property type="entry name" value="Creatinase/aminopeptidase-like"/>
</dbReference>
<keyword evidence="1 3" id="KW-0479">Metal-binding</keyword>
<dbReference type="Gene3D" id="3.90.230.10">
    <property type="entry name" value="Creatinase/methionine aminopeptidase superfamily"/>
    <property type="match status" value="1"/>
</dbReference>
<comment type="caution">
    <text evidence="5">The sequence shown here is derived from an EMBL/GenBank/DDBJ whole genome shotgun (WGS) entry which is preliminary data.</text>
</comment>
<dbReference type="Pfam" id="PF00557">
    <property type="entry name" value="Peptidase_M24"/>
    <property type="match status" value="1"/>
</dbReference>
<accession>A0A6B0GP93</accession>
<organism evidence="5 6">
    <name type="scientific">Halomarina oriensis</name>
    <dbReference type="NCBI Taxonomy" id="671145"/>
    <lineage>
        <taxon>Archaea</taxon>
        <taxon>Methanobacteriati</taxon>
        <taxon>Methanobacteriota</taxon>
        <taxon>Stenosarchaea group</taxon>
        <taxon>Halobacteria</taxon>
        <taxon>Halobacteriales</taxon>
        <taxon>Natronomonadaceae</taxon>
        <taxon>Halomarina</taxon>
    </lineage>
</organism>
<dbReference type="InterPro" id="IPR050659">
    <property type="entry name" value="Peptidase_M24B"/>
</dbReference>
<dbReference type="GO" id="GO:0016787">
    <property type="term" value="F:hydrolase activity"/>
    <property type="evidence" value="ECO:0007669"/>
    <property type="project" value="UniProtKB-KW"/>
</dbReference>
<protein>
    <submittedName>
        <fullName evidence="5">M24 family metallopeptidase</fullName>
    </submittedName>
</protein>
<proteinExistence type="inferred from homology"/>
<dbReference type="AlphaFoldDB" id="A0A6B0GP93"/>
<evidence type="ECO:0000259" key="4">
    <source>
        <dbReference type="Pfam" id="PF00557"/>
    </source>
</evidence>
<feature type="domain" description="Peptidase M24" evidence="4">
    <location>
        <begin position="153"/>
        <end position="380"/>
    </location>
</feature>
<dbReference type="RefSeq" id="WP_158203679.1">
    <property type="nucleotide sequence ID" value="NZ_WSZK01000012.1"/>
</dbReference>
<gene>
    <name evidence="5" type="ORF">GQS65_05560</name>
</gene>
<evidence type="ECO:0000256" key="1">
    <source>
        <dbReference type="ARBA" id="ARBA00022723"/>
    </source>
</evidence>
<evidence type="ECO:0000313" key="5">
    <source>
        <dbReference type="EMBL" id="MWG33965.1"/>
    </source>
</evidence>
<dbReference type="EMBL" id="WSZK01000012">
    <property type="protein sequence ID" value="MWG33965.1"/>
    <property type="molecule type" value="Genomic_DNA"/>
</dbReference>
<evidence type="ECO:0000256" key="3">
    <source>
        <dbReference type="RuleBase" id="RU000590"/>
    </source>
</evidence>
<dbReference type="OrthoDB" id="1346at2157"/>
<dbReference type="InterPro" id="IPR001131">
    <property type="entry name" value="Peptidase_M24B_aminopep-P_CS"/>
</dbReference>
<comment type="similarity">
    <text evidence="3">Belongs to the peptidase M24B family.</text>
</comment>
<keyword evidence="2" id="KW-0378">Hydrolase</keyword>
<evidence type="ECO:0000256" key="2">
    <source>
        <dbReference type="ARBA" id="ARBA00022801"/>
    </source>
</evidence>